<protein>
    <submittedName>
        <fullName evidence="2">Uncharacterized protein</fullName>
    </submittedName>
</protein>
<keyword evidence="1" id="KW-0812">Transmembrane</keyword>
<feature type="transmembrane region" description="Helical" evidence="1">
    <location>
        <begin position="375"/>
        <end position="398"/>
    </location>
</feature>
<evidence type="ECO:0000256" key="1">
    <source>
        <dbReference type="SAM" id="Phobius"/>
    </source>
</evidence>
<evidence type="ECO:0000313" key="2">
    <source>
        <dbReference type="EMBL" id="KFK32309.1"/>
    </source>
</evidence>
<dbReference type="EMBL" id="CM002874">
    <property type="protein sequence ID" value="KFK32309.1"/>
    <property type="molecule type" value="Genomic_DNA"/>
</dbReference>
<accession>A0A087GR07</accession>
<gene>
    <name evidence="2" type="ordered locus">AALP_Aa6g225500</name>
</gene>
<keyword evidence="1" id="KW-1133">Transmembrane helix</keyword>
<organism evidence="2 3">
    <name type="scientific">Arabis alpina</name>
    <name type="common">Alpine rock-cress</name>
    <dbReference type="NCBI Taxonomy" id="50452"/>
    <lineage>
        <taxon>Eukaryota</taxon>
        <taxon>Viridiplantae</taxon>
        <taxon>Streptophyta</taxon>
        <taxon>Embryophyta</taxon>
        <taxon>Tracheophyta</taxon>
        <taxon>Spermatophyta</taxon>
        <taxon>Magnoliopsida</taxon>
        <taxon>eudicotyledons</taxon>
        <taxon>Gunneridae</taxon>
        <taxon>Pentapetalae</taxon>
        <taxon>rosids</taxon>
        <taxon>malvids</taxon>
        <taxon>Brassicales</taxon>
        <taxon>Brassicaceae</taxon>
        <taxon>Arabideae</taxon>
        <taxon>Arabis</taxon>
    </lineage>
</organism>
<keyword evidence="1" id="KW-0472">Membrane</keyword>
<dbReference type="Gramene" id="KFK32309">
    <property type="protein sequence ID" value="KFK32309"/>
    <property type="gene ID" value="AALP_AA6G225500"/>
</dbReference>
<name>A0A087GR07_ARAAL</name>
<reference evidence="3" key="1">
    <citation type="journal article" date="2015" name="Nat. Plants">
        <title>Genome expansion of Arabis alpina linked with retrotransposition and reduced symmetric DNA methylation.</title>
        <authorList>
            <person name="Willing E.M."/>
            <person name="Rawat V."/>
            <person name="Mandakova T."/>
            <person name="Maumus F."/>
            <person name="James G.V."/>
            <person name="Nordstroem K.J."/>
            <person name="Becker C."/>
            <person name="Warthmann N."/>
            <person name="Chica C."/>
            <person name="Szarzynska B."/>
            <person name="Zytnicki M."/>
            <person name="Albani M.C."/>
            <person name="Kiefer C."/>
            <person name="Bergonzi S."/>
            <person name="Castaings L."/>
            <person name="Mateos J.L."/>
            <person name="Berns M.C."/>
            <person name="Bujdoso N."/>
            <person name="Piofczyk T."/>
            <person name="de Lorenzo L."/>
            <person name="Barrero-Sicilia C."/>
            <person name="Mateos I."/>
            <person name="Piednoel M."/>
            <person name="Hagmann J."/>
            <person name="Chen-Min-Tao R."/>
            <person name="Iglesias-Fernandez R."/>
            <person name="Schuster S.C."/>
            <person name="Alonso-Blanco C."/>
            <person name="Roudier F."/>
            <person name="Carbonero P."/>
            <person name="Paz-Ares J."/>
            <person name="Davis S.J."/>
            <person name="Pecinka A."/>
            <person name="Quesneville H."/>
            <person name="Colot V."/>
            <person name="Lysak M.A."/>
            <person name="Weigel D."/>
            <person name="Coupland G."/>
            <person name="Schneeberger K."/>
        </authorList>
    </citation>
    <scope>NUCLEOTIDE SEQUENCE [LARGE SCALE GENOMIC DNA]</scope>
    <source>
        <strain evidence="3">cv. Pajares</strain>
    </source>
</reference>
<dbReference type="Proteomes" id="UP000029120">
    <property type="component" value="Chromosome 6"/>
</dbReference>
<keyword evidence="3" id="KW-1185">Reference proteome</keyword>
<dbReference type="OrthoDB" id="10659412at2759"/>
<dbReference type="AlphaFoldDB" id="A0A087GR07"/>
<sequence>MDLRLALCGDHRRKFLVWFHGAKSVICFTQNLEFDIDGKWLEFWLDNHDLKLPLRLCTKDIMILVYTLNSSSKLSLYVKTYAGCLVALMPYVAQSVIQLDTPPIISGVLCSFLVSKSIKHEVYHSCEFISFSLFVKTSKGCSEVLFIYVAKRLLLLDDPQTSGELLCDNLVCLWSLQPEFRRYNGQFTKMETTSDQCCFLFSLLSWLIWLQSHSSSSCVTSQGELWSSRIHSMTALTNGIDSGFITPKIEHIFSSHALLKRLSIVANGGRTNTTVLLHFIALFVSRIAKLNSDVSSVVDADVGEQVEALLQFNDGTEFHQFEAMLLLFRFSLILHSSFSVGIHGYKKSVAEAKADMAKMQLFLDSPVLIQGQSRAYAFLGITIVACSGWFGFILEFFFFSLPRPPDHRCDFSSPSPSIHMTFTRRWGVLMSQVMALKIVSHSGGLHNILSFFYGSLSRPPEDQFFSFTPPLFT</sequence>
<proteinExistence type="predicted"/>
<evidence type="ECO:0000313" key="3">
    <source>
        <dbReference type="Proteomes" id="UP000029120"/>
    </source>
</evidence>